<dbReference type="CDD" id="cd00093">
    <property type="entry name" value="HTH_XRE"/>
    <property type="match status" value="1"/>
</dbReference>
<evidence type="ECO:0000313" key="2">
    <source>
        <dbReference type="EMBL" id="MCA9757566.1"/>
    </source>
</evidence>
<dbReference type="PROSITE" id="PS50943">
    <property type="entry name" value="HTH_CROC1"/>
    <property type="match status" value="1"/>
</dbReference>
<dbReference type="InterPro" id="IPR010982">
    <property type="entry name" value="Lambda_DNA-bd_dom_sf"/>
</dbReference>
<dbReference type="AlphaFoldDB" id="A0A956SEK6"/>
<accession>A0A956SEK6</accession>
<dbReference type="GO" id="GO:0003677">
    <property type="term" value="F:DNA binding"/>
    <property type="evidence" value="ECO:0007669"/>
    <property type="project" value="InterPro"/>
</dbReference>
<comment type="caution">
    <text evidence="2">The sequence shown here is derived from an EMBL/GenBank/DDBJ whole genome shotgun (WGS) entry which is preliminary data.</text>
</comment>
<dbReference type="InterPro" id="IPR001387">
    <property type="entry name" value="Cro/C1-type_HTH"/>
</dbReference>
<dbReference type="Gene3D" id="1.10.260.40">
    <property type="entry name" value="lambda repressor-like DNA-binding domains"/>
    <property type="match status" value="1"/>
</dbReference>
<evidence type="ECO:0000313" key="3">
    <source>
        <dbReference type="Proteomes" id="UP000739538"/>
    </source>
</evidence>
<organism evidence="2 3">
    <name type="scientific">Eiseniibacteriota bacterium</name>
    <dbReference type="NCBI Taxonomy" id="2212470"/>
    <lineage>
        <taxon>Bacteria</taxon>
        <taxon>Candidatus Eiseniibacteriota</taxon>
    </lineage>
</organism>
<protein>
    <submittedName>
        <fullName evidence="2">XRE family transcriptional regulator</fullName>
    </submittedName>
</protein>
<feature type="domain" description="HTH cro/C1-type" evidence="1">
    <location>
        <begin position="41"/>
        <end position="96"/>
    </location>
</feature>
<reference evidence="2" key="1">
    <citation type="submission" date="2020-04" db="EMBL/GenBank/DDBJ databases">
        <authorList>
            <person name="Zhang T."/>
        </authorList>
    </citation>
    <scope>NUCLEOTIDE SEQUENCE</scope>
    <source>
        <strain evidence="2">HKST-UBA02</strain>
    </source>
</reference>
<gene>
    <name evidence="2" type="ORF">KDA27_17305</name>
</gene>
<sequence>MPKRKTKDAVDILHKRLYDGKPKRQAELEEARASAELSRRLYALRTDAGLTQAELAKLVGTSRSVISRLEDDDYDGHSLALLRRVAAAVNKRVEIRFVSADRKVKSA</sequence>
<dbReference type="Pfam" id="PF13560">
    <property type="entry name" value="HTH_31"/>
    <property type="match status" value="1"/>
</dbReference>
<dbReference type="SMART" id="SM00530">
    <property type="entry name" value="HTH_XRE"/>
    <property type="match status" value="1"/>
</dbReference>
<proteinExistence type="predicted"/>
<dbReference type="Proteomes" id="UP000739538">
    <property type="component" value="Unassembled WGS sequence"/>
</dbReference>
<dbReference type="EMBL" id="JAGQHS010000106">
    <property type="protein sequence ID" value="MCA9757566.1"/>
    <property type="molecule type" value="Genomic_DNA"/>
</dbReference>
<dbReference type="SUPFAM" id="SSF47413">
    <property type="entry name" value="lambda repressor-like DNA-binding domains"/>
    <property type="match status" value="1"/>
</dbReference>
<name>A0A956SEK6_UNCEI</name>
<reference evidence="2" key="2">
    <citation type="journal article" date="2021" name="Microbiome">
        <title>Successional dynamics and alternative stable states in a saline activated sludge microbial community over 9 years.</title>
        <authorList>
            <person name="Wang Y."/>
            <person name="Ye J."/>
            <person name="Ju F."/>
            <person name="Liu L."/>
            <person name="Boyd J.A."/>
            <person name="Deng Y."/>
            <person name="Parks D.H."/>
            <person name="Jiang X."/>
            <person name="Yin X."/>
            <person name="Woodcroft B.J."/>
            <person name="Tyson G.W."/>
            <person name="Hugenholtz P."/>
            <person name="Polz M.F."/>
            <person name="Zhang T."/>
        </authorList>
    </citation>
    <scope>NUCLEOTIDE SEQUENCE</scope>
    <source>
        <strain evidence="2">HKST-UBA02</strain>
    </source>
</reference>
<evidence type="ECO:0000259" key="1">
    <source>
        <dbReference type="PROSITE" id="PS50943"/>
    </source>
</evidence>